<dbReference type="GO" id="GO:0016491">
    <property type="term" value="F:oxidoreductase activity"/>
    <property type="evidence" value="ECO:0007669"/>
    <property type="project" value="InterPro"/>
</dbReference>
<dbReference type="InterPro" id="IPR011008">
    <property type="entry name" value="Dimeric_a/b-barrel"/>
</dbReference>
<accession>A0A933GMJ4</accession>
<dbReference type="Gene3D" id="3.30.70.100">
    <property type="match status" value="2"/>
</dbReference>
<evidence type="ECO:0000313" key="2">
    <source>
        <dbReference type="EMBL" id="MBI4595295.1"/>
    </source>
</evidence>
<dbReference type="Pfam" id="PF07110">
    <property type="entry name" value="EthD"/>
    <property type="match status" value="1"/>
</dbReference>
<evidence type="ECO:0000313" key="3">
    <source>
        <dbReference type="Proteomes" id="UP000772181"/>
    </source>
</evidence>
<dbReference type="SUPFAM" id="SSF54909">
    <property type="entry name" value="Dimeric alpha+beta barrel"/>
    <property type="match status" value="2"/>
</dbReference>
<gene>
    <name evidence="2" type="ORF">HY730_02845</name>
</gene>
<proteinExistence type="predicted"/>
<feature type="domain" description="EthD" evidence="1">
    <location>
        <begin position="21"/>
        <end position="86"/>
    </location>
</feature>
<evidence type="ECO:0000259" key="1">
    <source>
        <dbReference type="Pfam" id="PF07110"/>
    </source>
</evidence>
<protein>
    <submittedName>
        <fullName evidence="2">EthD family reductase</fullName>
    </submittedName>
</protein>
<comment type="caution">
    <text evidence="2">The sequence shown here is derived from an EMBL/GenBank/DDBJ whole genome shotgun (WGS) entry which is preliminary data.</text>
</comment>
<organism evidence="2 3">
    <name type="scientific">Tectimicrobiota bacterium</name>
    <dbReference type="NCBI Taxonomy" id="2528274"/>
    <lineage>
        <taxon>Bacteria</taxon>
        <taxon>Pseudomonadati</taxon>
        <taxon>Nitrospinota/Tectimicrobiota group</taxon>
        <taxon>Candidatus Tectimicrobiota</taxon>
    </lineage>
</organism>
<dbReference type="AlphaFoldDB" id="A0A933GMJ4"/>
<name>A0A933GMJ4_UNCTE</name>
<dbReference type="NCBIfam" id="TIGR02118">
    <property type="entry name" value="EthD family reductase"/>
    <property type="match status" value="2"/>
</dbReference>
<dbReference type="EMBL" id="JACQWF010000130">
    <property type="protein sequence ID" value="MBI4595295.1"/>
    <property type="molecule type" value="Genomic_DNA"/>
</dbReference>
<dbReference type="InterPro" id="IPR009799">
    <property type="entry name" value="EthD_dom"/>
</dbReference>
<dbReference type="Proteomes" id="UP000772181">
    <property type="component" value="Unassembled WGS sequence"/>
</dbReference>
<sequence length="247" mass="28467">MIKRIFLFSYREELGAEGGENWYLDQHTQLAKKMPGIIKYVTYKAISNTGKVYTPPPSFYRWTEIWWGDLSSVEKAMSSEEGKAAWRDNKWPGGGNKYGAFKSVTVANPLDLLNPSRKIDTEQWLNEMSGRPAVKYVLTFNYPADMTFEEGEKWYLHGLVPLGRKMPGIIRYVTWRAIQLAGEKPPEFTRLTEVWFQDIEAWQKAMDSEESKASAKFNRHPDGSWFLNTHGSLLERPAVVGYEIRIA</sequence>
<reference evidence="2" key="1">
    <citation type="submission" date="2020-07" db="EMBL/GenBank/DDBJ databases">
        <title>Huge and variable diversity of episymbiotic CPR bacteria and DPANN archaea in groundwater ecosystems.</title>
        <authorList>
            <person name="He C.Y."/>
            <person name="Keren R."/>
            <person name="Whittaker M."/>
            <person name="Farag I.F."/>
            <person name="Doudna J."/>
            <person name="Cate J.H.D."/>
            <person name="Banfield J.F."/>
        </authorList>
    </citation>
    <scope>NUCLEOTIDE SEQUENCE</scope>
    <source>
        <strain evidence="2">NC_groundwater_1482_Ag_S-0.65um_47_24</strain>
    </source>
</reference>